<dbReference type="InterPro" id="IPR036396">
    <property type="entry name" value="Cyt_P450_sf"/>
</dbReference>
<evidence type="ECO:0000256" key="2">
    <source>
        <dbReference type="ARBA" id="ARBA00022723"/>
    </source>
</evidence>
<dbReference type="Proteomes" id="UP000326759">
    <property type="component" value="Unassembled WGS sequence"/>
</dbReference>
<dbReference type="Pfam" id="PF00067">
    <property type="entry name" value="p450"/>
    <property type="match status" value="1"/>
</dbReference>
<dbReference type="PROSITE" id="PS00086">
    <property type="entry name" value="CYTOCHROME_P450"/>
    <property type="match status" value="1"/>
</dbReference>
<dbReference type="AlphaFoldDB" id="A0A5N5SKB0"/>
<evidence type="ECO:0000256" key="3">
    <source>
        <dbReference type="ARBA" id="ARBA00023004"/>
    </source>
</evidence>
<accession>A0A5N5SKB0</accession>
<comment type="similarity">
    <text evidence="1 6">Belongs to the cytochrome P450 family.</text>
</comment>
<dbReference type="InterPro" id="IPR002401">
    <property type="entry name" value="Cyt_P450_E_grp-I"/>
</dbReference>
<evidence type="ECO:0000256" key="6">
    <source>
        <dbReference type="RuleBase" id="RU000461"/>
    </source>
</evidence>
<gene>
    <name evidence="7" type="ORF">Anas_08785</name>
</gene>
<dbReference type="PANTHER" id="PTHR24300:SF375">
    <property type="entry name" value="CYTOCHROME P450 FAMILY"/>
    <property type="match status" value="1"/>
</dbReference>
<dbReference type="SUPFAM" id="SSF48264">
    <property type="entry name" value="Cytochrome P450"/>
    <property type="match status" value="1"/>
</dbReference>
<dbReference type="GO" id="GO:0005506">
    <property type="term" value="F:iron ion binding"/>
    <property type="evidence" value="ECO:0007669"/>
    <property type="project" value="InterPro"/>
</dbReference>
<keyword evidence="5 6" id="KW-0349">Heme</keyword>
<evidence type="ECO:0000313" key="7">
    <source>
        <dbReference type="EMBL" id="KAB7494262.1"/>
    </source>
</evidence>
<comment type="cofactor">
    <cofactor evidence="5">
        <name>heme</name>
        <dbReference type="ChEBI" id="CHEBI:30413"/>
    </cofactor>
</comment>
<dbReference type="OrthoDB" id="6360443at2759"/>
<dbReference type="InterPro" id="IPR001128">
    <property type="entry name" value="Cyt_P450"/>
</dbReference>
<dbReference type="GO" id="GO:0006805">
    <property type="term" value="P:xenobiotic metabolic process"/>
    <property type="evidence" value="ECO:0007669"/>
    <property type="project" value="TreeGrafter"/>
</dbReference>
<dbReference type="Gene3D" id="1.10.630.10">
    <property type="entry name" value="Cytochrome P450"/>
    <property type="match status" value="1"/>
</dbReference>
<dbReference type="GO" id="GO:0005737">
    <property type="term" value="C:cytoplasm"/>
    <property type="evidence" value="ECO:0007669"/>
    <property type="project" value="TreeGrafter"/>
</dbReference>
<protein>
    <recommendedName>
        <fullName evidence="9">Cytochrome P450 2L1</fullName>
    </recommendedName>
</protein>
<dbReference type="EMBL" id="SEYY01024254">
    <property type="protein sequence ID" value="KAB7494262.1"/>
    <property type="molecule type" value="Genomic_DNA"/>
</dbReference>
<sequence>MYFKDPDKFDPSRFLDENGKFIPTCEGFQAFGIGKRQCLGEQFARMELFLLTAALLQNFSFSPPDGTMKMSLEPEPVQNVQIPNKEQKFTITYRK</sequence>
<name>A0A5N5SKB0_9CRUS</name>
<keyword evidence="8" id="KW-1185">Reference proteome</keyword>
<dbReference type="PANTHER" id="PTHR24300">
    <property type="entry name" value="CYTOCHROME P450 508A4-RELATED"/>
    <property type="match status" value="1"/>
</dbReference>
<evidence type="ECO:0008006" key="9">
    <source>
        <dbReference type="Google" id="ProtNLM"/>
    </source>
</evidence>
<feature type="binding site" description="axial binding residue" evidence="5">
    <location>
        <position position="38"/>
    </location>
    <ligand>
        <name>heme</name>
        <dbReference type="ChEBI" id="CHEBI:30413"/>
    </ligand>
    <ligandPart>
        <name>Fe</name>
        <dbReference type="ChEBI" id="CHEBI:18248"/>
    </ligandPart>
</feature>
<reference evidence="7 8" key="1">
    <citation type="journal article" date="2019" name="PLoS Biol.">
        <title>Sex chromosomes control vertical transmission of feminizing Wolbachia symbionts in an isopod.</title>
        <authorList>
            <person name="Becking T."/>
            <person name="Chebbi M.A."/>
            <person name="Giraud I."/>
            <person name="Moumen B."/>
            <person name="Laverre T."/>
            <person name="Caubet Y."/>
            <person name="Peccoud J."/>
            <person name="Gilbert C."/>
            <person name="Cordaux R."/>
        </authorList>
    </citation>
    <scope>NUCLEOTIDE SEQUENCE [LARGE SCALE GENOMIC DNA]</scope>
    <source>
        <strain evidence="7">ANa2</strain>
        <tissue evidence="7">Whole body excluding digestive tract and cuticle</tissue>
    </source>
</reference>
<dbReference type="GO" id="GO:0006082">
    <property type="term" value="P:organic acid metabolic process"/>
    <property type="evidence" value="ECO:0007669"/>
    <property type="project" value="TreeGrafter"/>
</dbReference>
<evidence type="ECO:0000313" key="8">
    <source>
        <dbReference type="Proteomes" id="UP000326759"/>
    </source>
</evidence>
<evidence type="ECO:0000256" key="1">
    <source>
        <dbReference type="ARBA" id="ARBA00010617"/>
    </source>
</evidence>
<evidence type="ECO:0000256" key="5">
    <source>
        <dbReference type="PIRSR" id="PIRSR602401-1"/>
    </source>
</evidence>
<evidence type="ECO:0000256" key="4">
    <source>
        <dbReference type="ARBA" id="ARBA00023033"/>
    </source>
</evidence>
<dbReference type="InterPro" id="IPR017972">
    <property type="entry name" value="Cyt_P450_CS"/>
</dbReference>
<proteinExistence type="inferred from homology"/>
<keyword evidence="2 5" id="KW-0479">Metal-binding</keyword>
<keyword evidence="4 6" id="KW-0503">Monooxygenase</keyword>
<comment type="caution">
    <text evidence="7">The sequence shown here is derived from an EMBL/GenBank/DDBJ whole genome shotgun (WGS) entry which is preliminary data.</text>
</comment>
<dbReference type="GO" id="GO:0016712">
    <property type="term" value="F:oxidoreductase activity, acting on paired donors, with incorporation or reduction of molecular oxygen, reduced flavin or flavoprotein as one donor, and incorporation of one atom of oxygen"/>
    <property type="evidence" value="ECO:0007669"/>
    <property type="project" value="TreeGrafter"/>
</dbReference>
<dbReference type="PRINTS" id="PR00463">
    <property type="entry name" value="EP450I"/>
</dbReference>
<keyword evidence="3 5" id="KW-0408">Iron</keyword>
<dbReference type="InterPro" id="IPR050182">
    <property type="entry name" value="Cytochrome_P450_fam2"/>
</dbReference>
<keyword evidence="6" id="KW-0560">Oxidoreductase</keyword>
<dbReference type="GO" id="GO:0020037">
    <property type="term" value="F:heme binding"/>
    <property type="evidence" value="ECO:0007669"/>
    <property type="project" value="InterPro"/>
</dbReference>
<organism evidence="7 8">
    <name type="scientific">Armadillidium nasatum</name>
    <dbReference type="NCBI Taxonomy" id="96803"/>
    <lineage>
        <taxon>Eukaryota</taxon>
        <taxon>Metazoa</taxon>
        <taxon>Ecdysozoa</taxon>
        <taxon>Arthropoda</taxon>
        <taxon>Crustacea</taxon>
        <taxon>Multicrustacea</taxon>
        <taxon>Malacostraca</taxon>
        <taxon>Eumalacostraca</taxon>
        <taxon>Peracarida</taxon>
        <taxon>Isopoda</taxon>
        <taxon>Oniscidea</taxon>
        <taxon>Crinocheta</taxon>
        <taxon>Armadillidiidae</taxon>
        <taxon>Armadillidium</taxon>
    </lineage>
</organism>